<proteinExistence type="predicted"/>
<accession>A0A2T3G1G4</accession>
<dbReference type="EMBL" id="PYLP01000003">
    <property type="protein sequence ID" value="PST41395.1"/>
    <property type="molecule type" value="Genomic_DNA"/>
</dbReference>
<dbReference type="RefSeq" id="WP_106987515.1">
    <property type="nucleotide sequence ID" value="NZ_DBGCOW010000041.1"/>
</dbReference>
<evidence type="ECO:0000256" key="1">
    <source>
        <dbReference type="SAM" id="Phobius"/>
    </source>
</evidence>
<keyword evidence="1" id="KW-0812">Transmembrane</keyword>
<gene>
    <name evidence="3" type="ORF">C7U55_04440</name>
    <name evidence="2" type="ORF">LJD69_05425</name>
</gene>
<dbReference type="AlphaFoldDB" id="A0A2T3G1G4"/>
<feature type="transmembrane region" description="Helical" evidence="1">
    <location>
        <begin position="56"/>
        <end position="76"/>
    </location>
</feature>
<dbReference type="GeneID" id="77470348"/>
<evidence type="ECO:0000313" key="4">
    <source>
        <dbReference type="Proteomes" id="UP000241201"/>
    </source>
</evidence>
<comment type="caution">
    <text evidence="3">The sequence shown here is derived from an EMBL/GenBank/DDBJ whole genome shotgun (WGS) entry which is preliminary data.</text>
</comment>
<protein>
    <submittedName>
        <fullName evidence="3">Uncharacterized protein</fullName>
    </submittedName>
</protein>
<keyword evidence="1" id="KW-1133">Transmembrane helix</keyword>
<dbReference type="Proteomes" id="UP000241201">
    <property type="component" value="Unassembled WGS sequence"/>
</dbReference>
<organism evidence="3 4">
    <name type="scientific">Faecalibacillus faecis</name>
    <dbReference type="NCBI Taxonomy" id="1982628"/>
    <lineage>
        <taxon>Bacteria</taxon>
        <taxon>Bacillati</taxon>
        <taxon>Bacillota</taxon>
        <taxon>Erysipelotrichia</taxon>
        <taxon>Erysipelotrichales</taxon>
        <taxon>Coprobacillaceae</taxon>
        <taxon>Faecalibacillus</taxon>
    </lineage>
</organism>
<keyword evidence="1" id="KW-0472">Membrane</keyword>
<dbReference type="Proteomes" id="UP001198439">
    <property type="component" value="Unassembled WGS sequence"/>
</dbReference>
<evidence type="ECO:0000313" key="3">
    <source>
        <dbReference type="EMBL" id="PST41395.1"/>
    </source>
</evidence>
<dbReference type="EMBL" id="JAJDKZ010000011">
    <property type="protein sequence ID" value="MCB8610027.1"/>
    <property type="molecule type" value="Genomic_DNA"/>
</dbReference>
<reference evidence="3" key="2">
    <citation type="journal article" date="2019" name="Int. J. Syst. Evol. Microbiol.">
        <title>Faecalibacillus intestinalis gen. nov., sp. nov. and Faecalibacillus faecis sp. nov., isolated from human faeces.</title>
        <authorList>
            <person name="Seo B."/>
            <person name="Jeon K."/>
            <person name="Baek I."/>
            <person name="Lee Y.M."/>
            <person name="Baek K."/>
            <person name="Ko G."/>
        </authorList>
    </citation>
    <scope>NUCLEOTIDE SEQUENCE</scope>
    <source>
        <strain evidence="3">SNUG30370</strain>
    </source>
</reference>
<evidence type="ECO:0000313" key="2">
    <source>
        <dbReference type="EMBL" id="MCB8610027.1"/>
    </source>
</evidence>
<name>A0A2T3G1G4_9FIRM</name>
<feature type="transmembrane region" description="Helical" evidence="1">
    <location>
        <begin position="22"/>
        <end position="44"/>
    </location>
</feature>
<sequence length="91" mass="11022">MDKIISQEIMVMKMKEKIENKIIFNYFITGFLTVLFICLEWIIYPIRNTDEYYWGGYTYLSFVCFVLFIIIVYKIIQTISLKKKLSCIEHK</sequence>
<reference evidence="2" key="3">
    <citation type="submission" date="2021-10" db="EMBL/GenBank/DDBJ databases">
        <title>Collection of gut derived symbiotic bacterial strains cultured from healthy donors.</title>
        <authorList>
            <person name="Lin H."/>
            <person name="Littmann E."/>
            <person name="Kohout C."/>
            <person name="Pamer E.G."/>
        </authorList>
    </citation>
    <scope>NUCLEOTIDE SEQUENCE</scope>
    <source>
        <strain evidence="2">DFI.4.48</strain>
    </source>
</reference>
<reference evidence="4" key="1">
    <citation type="submission" date="2018-03" db="EMBL/GenBank/DDBJ databases">
        <title>Lachnoclostridium SNUG30370 gen.nov., sp.nov., isolated from human faeces.</title>
        <authorList>
            <person name="Seo B."/>
            <person name="Jeon K."/>
            <person name="Ko G."/>
        </authorList>
    </citation>
    <scope>NUCLEOTIDE SEQUENCE [LARGE SCALE GENOMIC DNA]</scope>
    <source>
        <strain evidence="4">SNUG30370</strain>
    </source>
</reference>
<keyword evidence="4" id="KW-1185">Reference proteome</keyword>